<keyword evidence="5" id="KW-0349">Heme</keyword>
<keyword evidence="7" id="KW-0249">Electron transport</keyword>
<keyword evidence="6" id="KW-0479">Metal-binding</keyword>
<sequence length="136" mass="15113">MKNFKKLTFFAGIMSLVVTISAFTLQPAQQENRPKNLKVLPKSISEEELTKVMRGFNAALGVKCGYCHAPNTNGEKGLDFSSDANPKKNIARGMIKMTKKINKKYFKSENEGVVKNISCVTCHNEQSKPKTITLAE</sequence>
<keyword evidence="9" id="KW-0732">Signal</keyword>
<evidence type="ECO:0000256" key="3">
    <source>
        <dbReference type="ARBA" id="ARBA00022448"/>
    </source>
</evidence>
<proteinExistence type="predicted"/>
<dbReference type="Pfam" id="PF02276">
    <property type="entry name" value="CytoC_RC"/>
    <property type="match status" value="1"/>
</dbReference>
<dbReference type="GO" id="GO:0009055">
    <property type="term" value="F:electron transfer activity"/>
    <property type="evidence" value="ECO:0007669"/>
    <property type="project" value="InterPro"/>
</dbReference>
<evidence type="ECO:0000256" key="6">
    <source>
        <dbReference type="ARBA" id="ARBA00022723"/>
    </source>
</evidence>
<dbReference type="GO" id="GO:0019684">
    <property type="term" value="P:photosynthesis, light reaction"/>
    <property type="evidence" value="ECO:0007669"/>
    <property type="project" value="InterPro"/>
</dbReference>
<dbReference type="RefSeq" id="WP_132776473.1">
    <property type="nucleotide sequence ID" value="NZ_SMBZ01000003.1"/>
</dbReference>
<keyword evidence="3" id="KW-0813">Transport</keyword>
<evidence type="ECO:0000313" key="11">
    <source>
        <dbReference type="Proteomes" id="UP000295197"/>
    </source>
</evidence>
<name>A0A4R3VZY1_9SPHI</name>
<comment type="caution">
    <text evidence="10">The sequence shown here is derived from an EMBL/GenBank/DDBJ whole genome shotgun (WGS) entry which is preliminary data.</text>
</comment>
<evidence type="ECO:0000256" key="8">
    <source>
        <dbReference type="ARBA" id="ARBA00023004"/>
    </source>
</evidence>
<keyword evidence="11" id="KW-1185">Reference proteome</keyword>
<dbReference type="AlphaFoldDB" id="A0A4R3VZY1"/>
<dbReference type="EMBL" id="SMBZ01000003">
    <property type="protein sequence ID" value="TCV19998.1"/>
    <property type="molecule type" value="Genomic_DNA"/>
</dbReference>
<accession>A0A4R3VZY1</accession>
<keyword evidence="8" id="KW-0408">Iron</keyword>
<evidence type="ECO:0000256" key="9">
    <source>
        <dbReference type="SAM" id="SignalP"/>
    </source>
</evidence>
<dbReference type="Proteomes" id="UP000295197">
    <property type="component" value="Unassembled WGS sequence"/>
</dbReference>
<evidence type="ECO:0000256" key="7">
    <source>
        <dbReference type="ARBA" id="ARBA00022982"/>
    </source>
</evidence>
<dbReference type="Gene3D" id="1.10.468.10">
    <property type="entry name" value="Photosynthetic Reaction Center, subunit C, domain 2"/>
    <property type="match status" value="1"/>
</dbReference>
<dbReference type="GO" id="GO:0020037">
    <property type="term" value="F:heme binding"/>
    <property type="evidence" value="ECO:0007669"/>
    <property type="project" value="InterPro"/>
</dbReference>
<gene>
    <name evidence="10" type="ORF">EDC17_100397</name>
</gene>
<evidence type="ECO:0000256" key="1">
    <source>
        <dbReference type="ARBA" id="ARBA00003196"/>
    </source>
</evidence>
<evidence type="ECO:0000313" key="10">
    <source>
        <dbReference type="EMBL" id="TCV19998.1"/>
    </source>
</evidence>
<dbReference type="InterPro" id="IPR003158">
    <property type="entry name" value="Photosyn_RC_cyt_c-su"/>
</dbReference>
<organism evidence="10 11">
    <name type="scientific">Sphingobacterium alimentarium</name>
    <dbReference type="NCBI Taxonomy" id="797292"/>
    <lineage>
        <taxon>Bacteria</taxon>
        <taxon>Pseudomonadati</taxon>
        <taxon>Bacteroidota</taxon>
        <taxon>Sphingobacteriia</taxon>
        <taxon>Sphingobacteriales</taxon>
        <taxon>Sphingobacteriaceae</taxon>
        <taxon>Sphingobacterium</taxon>
    </lineage>
</organism>
<evidence type="ECO:0000256" key="5">
    <source>
        <dbReference type="ARBA" id="ARBA00022617"/>
    </source>
</evidence>
<protein>
    <recommendedName>
        <fullName evidence="2">Photosynthetic reaction center cytochrome c subunit</fullName>
    </recommendedName>
</protein>
<dbReference type="GO" id="GO:0005506">
    <property type="term" value="F:iron ion binding"/>
    <property type="evidence" value="ECO:0007669"/>
    <property type="project" value="InterPro"/>
</dbReference>
<dbReference type="SUPFAM" id="SSF48695">
    <property type="entry name" value="Multiheme cytochromes"/>
    <property type="match status" value="1"/>
</dbReference>
<reference evidence="10 11" key="1">
    <citation type="submission" date="2019-03" db="EMBL/GenBank/DDBJ databases">
        <title>Genomic Encyclopedia of Type Strains, Phase IV (KMG-IV): sequencing the most valuable type-strain genomes for metagenomic binning, comparative biology and taxonomic classification.</title>
        <authorList>
            <person name="Goeker M."/>
        </authorList>
    </citation>
    <scope>NUCLEOTIDE SEQUENCE [LARGE SCALE GENOMIC DNA]</scope>
    <source>
        <strain evidence="10 11">DSM 22362</strain>
    </source>
</reference>
<dbReference type="OrthoDB" id="951235at2"/>
<feature type="signal peptide" evidence="9">
    <location>
        <begin position="1"/>
        <end position="22"/>
    </location>
</feature>
<evidence type="ECO:0000256" key="4">
    <source>
        <dbReference type="ARBA" id="ARBA00022531"/>
    </source>
</evidence>
<dbReference type="GO" id="GO:0030077">
    <property type="term" value="C:plasma membrane light-harvesting complex"/>
    <property type="evidence" value="ECO:0007669"/>
    <property type="project" value="InterPro"/>
</dbReference>
<keyword evidence="4" id="KW-0602">Photosynthesis</keyword>
<comment type="function">
    <text evidence="1">The reaction center of purple bacteria contains a tightly bound cytochrome molecule which re-reduces the photo oxidized primary electron donor.</text>
</comment>
<dbReference type="NCBIfam" id="NF033196">
    <property type="entry name" value="c_type_nonphoto"/>
    <property type="match status" value="1"/>
</dbReference>
<dbReference type="InterPro" id="IPR023119">
    <property type="entry name" value="Multihaem_cyt_PRC_cyt_su-like"/>
</dbReference>
<feature type="chain" id="PRO_5020410876" description="Photosynthetic reaction center cytochrome c subunit" evidence="9">
    <location>
        <begin position="23"/>
        <end position="136"/>
    </location>
</feature>
<dbReference type="InterPro" id="IPR036280">
    <property type="entry name" value="Multihaem_cyt_sf"/>
</dbReference>
<evidence type="ECO:0000256" key="2">
    <source>
        <dbReference type="ARBA" id="ARBA00015978"/>
    </source>
</evidence>